<proteinExistence type="inferred from homology"/>
<reference evidence="7" key="1">
    <citation type="journal article" date="2014" name="Environ. Microbiol.">
        <title>Comparative genomics of the marine bacterial genus Glaciecola reveals the high degree of genomic diversity and genomic characteristic for cold adaptation.</title>
        <authorList>
            <person name="Qin Q.L."/>
            <person name="Xie B.B."/>
            <person name="Yu Y."/>
            <person name="Shu Y.L."/>
            <person name="Rong J.C."/>
            <person name="Zhang Y.J."/>
            <person name="Zhao D.L."/>
            <person name="Chen X.L."/>
            <person name="Zhang X.Y."/>
            <person name="Chen B."/>
            <person name="Zhou B.C."/>
            <person name="Zhang Y.Z."/>
        </authorList>
    </citation>
    <scope>NUCLEOTIDE SEQUENCE [LARGE SCALE GENOMIC DNA]</scope>
    <source>
        <strain evidence="7">LMG 21857</strain>
    </source>
</reference>
<dbReference type="Proteomes" id="UP000006322">
    <property type="component" value="Unassembled WGS sequence"/>
</dbReference>
<comment type="caution">
    <text evidence="6">The sequence shown here is derived from an EMBL/GenBank/DDBJ whole genome shotgun (WGS) entry which is preliminary data.</text>
</comment>
<keyword evidence="7" id="KW-1185">Reference proteome</keyword>
<keyword evidence="6" id="KW-0969">Cilium</keyword>
<dbReference type="STRING" id="1129793.GPLA_3483"/>
<evidence type="ECO:0000256" key="5">
    <source>
        <dbReference type="HAMAP-Rule" id="MF_00724"/>
    </source>
</evidence>
<accession>K6ZVU6</accession>
<dbReference type="AlphaFoldDB" id="K6ZVU6"/>
<evidence type="ECO:0000256" key="2">
    <source>
        <dbReference type="ARBA" id="ARBA00009272"/>
    </source>
</evidence>
<dbReference type="NCBIfam" id="TIGR00205">
    <property type="entry name" value="fliE"/>
    <property type="match status" value="1"/>
</dbReference>
<dbReference type="GO" id="GO:0005198">
    <property type="term" value="F:structural molecule activity"/>
    <property type="evidence" value="ECO:0007669"/>
    <property type="project" value="UniProtKB-UniRule"/>
</dbReference>
<dbReference type="GO" id="GO:0009425">
    <property type="term" value="C:bacterial-type flagellum basal body"/>
    <property type="evidence" value="ECO:0007669"/>
    <property type="project" value="UniProtKB-SubCell"/>
</dbReference>
<dbReference type="GO" id="GO:0071973">
    <property type="term" value="P:bacterial-type flagellum-dependent cell motility"/>
    <property type="evidence" value="ECO:0007669"/>
    <property type="project" value="InterPro"/>
</dbReference>
<dbReference type="HAMAP" id="MF_00724">
    <property type="entry name" value="FliE"/>
    <property type="match status" value="1"/>
</dbReference>
<protein>
    <recommendedName>
        <fullName evidence="3 5">Flagellar hook-basal body complex protein FliE</fullName>
    </recommendedName>
</protein>
<dbReference type="OrthoDB" id="8909229at2"/>
<sequence length="113" mass="12310">MDIKAQSLYQDMQSMALQSKAGLGELNPASLNGIQVNPSGQNFADMLGHAIESVNSMQLDAKDQAQRFEMGDKSLSLADVMVSKEKSGIAFEATIQVRNKVLEAYKTIMNMPV</sequence>
<evidence type="ECO:0000256" key="3">
    <source>
        <dbReference type="ARBA" id="ARBA00018024"/>
    </source>
</evidence>
<evidence type="ECO:0000256" key="4">
    <source>
        <dbReference type="ARBA" id="ARBA00023143"/>
    </source>
</evidence>
<dbReference type="PANTHER" id="PTHR34653:SF1">
    <property type="entry name" value="FLAGELLAR HOOK-BASAL BODY COMPLEX PROTEIN FLIE"/>
    <property type="match status" value="1"/>
</dbReference>
<dbReference type="PRINTS" id="PR01006">
    <property type="entry name" value="FLGHOOKFLIE"/>
</dbReference>
<organism evidence="6 7">
    <name type="scientific">Paraglaciecola polaris LMG 21857</name>
    <dbReference type="NCBI Taxonomy" id="1129793"/>
    <lineage>
        <taxon>Bacteria</taxon>
        <taxon>Pseudomonadati</taxon>
        <taxon>Pseudomonadota</taxon>
        <taxon>Gammaproteobacteria</taxon>
        <taxon>Alteromonadales</taxon>
        <taxon>Alteromonadaceae</taxon>
        <taxon>Paraglaciecola</taxon>
    </lineage>
</organism>
<dbReference type="GO" id="GO:0003774">
    <property type="term" value="F:cytoskeletal motor activity"/>
    <property type="evidence" value="ECO:0007669"/>
    <property type="project" value="InterPro"/>
</dbReference>
<name>K6ZVU6_9ALTE</name>
<dbReference type="RefSeq" id="WP_007106137.1">
    <property type="nucleotide sequence ID" value="NZ_BAER01000107.1"/>
</dbReference>
<evidence type="ECO:0000256" key="1">
    <source>
        <dbReference type="ARBA" id="ARBA00004117"/>
    </source>
</evidence>
<dbReference type="InterPro" id="IPR001624">
    <property type="entry name" value="FliE"/>
</dbReference>
<gene>
    <name evidence="5 6" type="primary">fliE</name>
    <name evidence="6" type="ORF">GPLA_3483</name>
</gene>
<dbReference type="PANTHER" id="PTHR34653">
    <property type="match status" value="1"/>
</dbReference>
<dbReference type="Pfam" id="PF02049">
    <property type="entry name" value="FliE"/>
    <property type="match status" value="1"/>
</dbReference>
<keyword evidence="6" id="KW-0966">Cell projection</keyword>
<comment type="similarity">
    <text evidence="2 5">Belongs to the FliE family.</text>
</comment>
<comment type="subcellular location">
    <subcellularLocation>
        <location evidence="1 5">Bacterial flagellum basal body</location>
    </subcellularLocation>
</comment>
<evidence type="ECO:0000313" key="7">
    <source>
        <dbReference type="Proteomes" id="UP000006322"/>
    </source>
</evidence>
<keyword evidence="6" id="KW-0282">Flagellum</keyword>
<keyword evidence="4 5" id="KW-0975">Bacterial flagellum</keyword>
<evidence type="ECO:0000313" key="6">
    <source>
        <dbReference type="EMBL" id="GAC34372.1"/>
    </source>
</evidence>
<dbReference type="EMBL" id="BAER01000107">
    <property type="protein sequence ID" value="GAC34372.1"/>
    <property type="molecule type" value="Genomic_DNA"/>
</dbReference>